<dbReference type="InterPro" id="IPR056813">
    <property type="entry name" value="GIL1_IRKI_C"/>
</dbReference>
<feature type="domain" description="GIL1/IRKI C-terminal" evidence="4">
    <location>
        <begin position="368"/>
        <end position="435"/>
    </location>
</feature>
<name>A0ABP0TH49_9BRYO</name>
<accession>A0ABP0TH49</accession>
<dbReference type="InterPro" id="IPR040225">
    <property type="entry name" value="GIL1-like"/>
</dbReference>
<dbReference type="EMBL" id="OZ019902">
    <property type="protein sequence ID" value="CAK9193800.1"/>
    <property type="molecule type" value="Genomic_DNA"/>
</dbReference>
<dbReference type="PANTHER" id="PTHR31161">
    <property type="entry name" value="PROTEIN GRAVITROPIC IN THE LIGHT 1"/>
    <property type="match status" value="1"/>
</dbReference>
<organism evidence="5 6">
    <name type="scientific">Sphagnum troendelagicum</name>
    <dbReference type="NCBI Taxonomy" id="128251"/>
    <lineage>
        <taxon>Eukaryota</taxon>
        <taxon>Viridiplantae</taxon>
        <taxon>Streptophyta</taxon>
        <taxon>Embryophyta</taxon>
        <taxon>Bryophyta</taxon>
        <taxon>Sphagnophytina</taxon>
        <taxon>Sphagnopsida</taxon>
        <taxon>Sphagnales</taxon>
        <taxon>Sphagnaceae</taxon>
        <taxon>Sphagnum</taxon>
    </lineage>
</organism>
<gene>
    <name evidence="5" type="ORF">CSSPTR1EN2_LOCUS2207</name>
</gene>
<dbReference type="Proteomes" id="UP001497512">
    <property type="component" value="Chromosome 10"/>
</dbReference>
<evidence type="ECO:0000313" key="5">
    <source>
        <dbReference type="EMBL" id="CAK9193800.1"/>
    </source>
</evidence>
<keyword evidence="1" id="KW-0175">Coiled coil</keyword>
<keyword evidence="3" id="KW-0732">Signal</keyword>
<feature type="region of interest" description="Disordered" evidence="2">
    <location>
        <begin position="25"/>
        <end position="70"/>
    </location>
</feature>
<keyword evidence="6" id="KW-1185">Reference proteome</keyword>
<feature type="compositionally biased region" description="Basic and acidic residues" evidence="2">
    <location>
        <begin position="27"/>
        <end position="43"/>
    </location>
</feature>
<feature type="chain" id="PRO_5046805773" description="GIL1/IRKI C-terminal domain-containing protein" evidence="3">
    <location>
        <begin position="17"/>
        <end position="484"/>
    </location>
</feature>
<dbReference type="Gene3D" id="1.10.287.1490">
    <property type="match status" value="1"/>
</dbReference>
<evidence type="ECO:0000259" key="4">
    <source>
        <dbReference type="Pfam" id="PF24994"/>
    </source>
</evidence>
<evidence type="ECO:0000256" key="1">
    <source>
        <dbReference type="SAM" id="Coils"/>
    </source>
</evidence>
<protein>
    <recommendedName>
        <fullName evidence="4">GIL1/IRKI C-terminal domain-containing protein</fullName>
    </recommendedName>
</protein>
<evidence type="ECO:0000256" key="3">
    <source>
        <dbReference type="SAM" id="SignalP"/>
    </source>
</evidence>
<proteinExistence type="predicted"/>
<sequence>MLRFLFSSVGSWLVFVVKMPGSILLPRKNDHHDSQRFLERSSEGDAVADEDDDDEQQQQQGSSRSPPVDAVAKLDSTLSELDRANADIDTLRTELHESRIAQRNLEKNLEGKVSELKRLADRLQAQNTEHNGRFSQLYQEAENVSRRNKGLEQRNRKLEEDIKSLEQEKAKSYIGGESFRDSGPTPHLLVGAVECVQQAVSGFTKLFVDSLRKLDVDCDLMARNLVPPNVLMDVTTTAGRKFVFQSFICHVMFSEFENECFGVQAFQSRTLDHEQYRNESFGQYQGLRNVEDPGKLVYAPASDSFFRSFCVHKYETLTRELRSYMNAPESDANLAAIRSKMEQKFLKLAQCVWLIHRLAFSFDPMARIFRVLPGMSFDEMYMHSVVMGGDGYEEDDDGGGGDAGMCTEEVVVPTVGLMVVPGFFVRRIIVRSSVYLVTKPSLSSSSMSCNVPEHHQALTIASENNTTKEDPEALATTDPRGLTE</sequence>
<feature type="compositionally biased region" description="Acidic residues" evidence="2">
    <location>
        <begin position="46"/>
        <end position="56"/>
    </location>
</feature>
<evidence type="ECO:0000313" key="6">
    <source>
        <dbReference type="Proteomes" id="UP001497512"/>
    </source>
</evidence>
<reference evidence="5" key="1">
    <citation type="submission" date="2024-02" db="EMBL/GenBank/DDBJ databases">
        <authorList>
            <consortium name="ELIXIR-Norway"/>
            <consortium name="Elixir Norway"/>
        </authorList>
    </citation>
    <scope>NUCLEOTIDE SEQUENCE</scope>
</reference>
<evidence type="ECO:0000256" key="2">
    <source>
        <dbReference type="SAM" id="MobiDB-lite"/>
    </source>
</evidence>
<feature type="signal peptide" evidence="3">
    <location>
        <begin position="1"/>
        <end position="16"/>
    </location>
</feature>
<feature type="region of interest" description="Disordered" evidence="2">
    <location>
        <begin position="460"/>
        <end position="484"/>
    </location>
</feature>
<dbReference type="Pfam" id="PF24994">
    <property type="entry name" value="GIL1_IRKI_C"/>
    <property type="match status" value="1"/>
</dbReference>
<feature type="coiled-coil region" evidence="1">
    <location>
        <begin position="74"/>
        <end position="171"/>
    </location>
</feature>